<dbReference type="InterPro" id="IPR025277">
    <property type="entry name" value="Apiosidase-like_cat_dom"/>
</dbReference>
<dbReference type="RefSeq" id="WP_377060809.1">
    <property type="nucleotide sequence ID" value="NZ_JBHSJJ010000001.1"/>
</dbReference>
<evidence type="ECO:0000313" key="4">
    <source>
        <dbReference type="EMBL" id="MFC4870350.1"/>
    </source>
</evidence>
<dbReference type="EMBL" id="JBHSJJ010000001">
    <property type="protein sequence ID" value="MFC4870350.1"/>
    <property type="molecule type" value="Genomic_DNA"/>
</dbReference>
<dbReference type="PANTHER" id="PTHR37836">
    <property type="entry name" value="LMO1036 PROTEIN"/>
    <property type="match status" value="1"/>
</dbReference>
<sequence>MKTYPTILSFFFLAMLAGSPVFAQLPRLKVSDNQRFLVTEEGKPFFWLADTAWELFHRCDRDEVGYYLDKRAEQGFNVVQAVALAEIDGLNTPNAYGERPLVENDPARPNPAYFEHIDYVLDKAAEKGIYIALLPTWGDKVFKNNWGEGPEIFNPENAKEFGKWMGDRYKNRTNIIWVIGGDRNPRENSDDVTIWRQLAAGIGEGIGGLEKGLMTFHPQPAKPGGSSNWFHQDEWLDFNMHQTGHCPNQPTYKIISHDYNLKPTKPTLDGEPLYEDHPNCFNAKELGHSVPDDIRRIMYWNVFAGAFGQTYGCHAVWQMYTNERKPINMPLRPWKVALDLPMASQVIHLKNLMLSRPFLTRVPAQEMVRTVQEDDQHYVIATKDSAGTYAMVYFPTGKAVDLDLSHLSGSRIKLSWYDPRTGNLYTDGTTAEKSGSITVTPPTSGGKGHDWVLVLDSE</sequence>
<dbReference type="InterPro" id="IPR024749">
    <property type="entry name" value="Collagen-bd_put"/>
</dbReference>
<keyword evidence="1" id="KW-0732">Signal</keyword>
<dbReference type="PANTHER" id="PTHR37836:SF3">
    <property type="entry name" value="ENDOGLUCANASE"/>
    <property type="match status" value="1"/>
</dbReference>
<accession>A0ABV9SVM9</accession>
<dbReference type="Pfam" id="PF13204">
    <property type="entry name" value="Apiosidase"/>
    <property type="match status" value="1"/>
</dbReference>
<feature type="domain" description="Putative collagen-binding" evidence="2">
    <location>
        <begin position="362"/>
        <end position="456"/>
    </location>
</feature>
<evidence type="ECO:0000259" key="3">
    <source>
        <dbReference type="Pfam" id="PF13204"/>
    </source>
</evidence>
<comment type="caution">
    <text evidence="4">The sequence shown here is derived from an EMBL/GenBank/DDBJ whole genome shotgun (WGS) entry which is preliminary data.</text>
</comment>
<keyword evidence="5" id="KW-1185">Reference proteome</keyword>
<reference evidence="5" key="1">
    <citation type="journal article" date="2019" name="Int. J. Syst. Evol. Microbiol.">
        <title>The Global Catalogue of Microorganisms (GCM) 10K type strain sequencing project: providing services to taxonomists for standard genome sequencing and annotation.</title>
        <authorList>
            <consortium name="The Broad Institute Genomics Platform"/>
            <consortium name="The Broad Institute Genome Sequencing Center for Infectious Disease"/>
            <person name="Wu L."/>
            <person name="Ma J."/>
        </authorList>
    </citation>
    <scope>NUCLEOTIDE SEQUENCE [LARGE SCALE GENOMIC DNA]</scope>
    <source>
        <strain evidence="5">CGMCC 4.7466</strain>
    </source>
</reference>
<dbReference type="Proteomes" id="UP001595818">
    <property type="component" value="Unassembled WGS sequence"/>
</dbReference>
<evidence type="ECO:0000313" key="5">
    <source>
        <dbReference type="Proteomes" id="UP001595818"/>
    </source>
</evidence>
<feature type="signal peptide" evidence="1">
    <location>
        <begin position="1"/>
        <end position="23"/>
    </location>
</feature>
<name>A0ABV9SVM9_9BACT</name>
<feature type="chain" id="PRO_5045535059" evidence="1">
    <location>
        <begin position="24"/>
        <end position="458"/>
    </location>
</feature>
<proteinExistence type="predicted"/>
<evidence type="ECO:0000256" key="1">
    <source>
        <dbReference type="SAM" id="SignalP"/>
    </source>
</evidence>
<dbReference type="SUPFAM" id="SSF51445">
    <property type="entry name" value="(Trans)glycosidases"/>
    <property type="match status" value="1"/>
</dbReference>
<evidence type="ECO:0000259" key="2">
    <source>
        <dbReference type="Pfam" id="PF12904"/>
    </source>
</evidence>
<keyword evidence="4" id="KW-0378">Hydrolase</keyword>
<feature type="domain" description="Apiosidase-like catalytic" evidence="3">
    <location>
        <begin position="31"/>
        <end position="359"/>
    </location>
</feature>
<protein>
    <submittedName>
        <fullName evidence="4">Glycoside hydrolase family 140 protein</fullName>
    </submittedName>
</protein>
<dbReference type="InterPro" id="IPR017853">
    <property type="entry name" value="GH"/>
</dbReference>
<dbReference type="Gene3D" id="3.20.20.80">
    <property type="entry name" value="Glycosidases"/>
    <property type="match status" value="1"/>
</dbReference>
<gene>
    <name evidence="4" type="ORF">ACFPFU_01545</name>
</gene>
<dbReference type="GO" id="GO:0016787">
    <property type="term" value="F:hydrolase activity"/>
    <property type="evidence" value="ECO:0007669"/>
    <property type="project" value="UniProtKB-KW"/>
</dbReference>
<organism evidence="4 5">
    <name type="scientific">Negadavirga shengliensis</name>
    <dbReference type="NCBI Taxonomy" id="1389218"/>
    <lineage>
        <taxon>Bacteria</taxon>
        <taxon>Pseudomonadati</taxon>
        <taxon>Bacteroidota</taxon>
        <taxon>Cytophagia</taxon>
        <taxon>Cytophagales</taxon>
        <taxon>Cyclobacteriaceae</taxon>
        <taxon>Negadavirga</taxon>
    </lineage>
</organism>
<dbReference type="Pfam" id="PF12904">
    <property type="entry name" value="Collagen_bind_2"/>
    <property type="match status" value="1"/>
</dbReference>